<evidence type="ECO:0000313" key="3">
    <source>
        <dbReference type="EnsemblPlants" id="QL10p017748:mrna"/>
    </source>
</evidence>
<dbReference type="SUPFAM" id="SSF52047">
    <property type="entry name" value="RNI-like"/>
    <property type="match status" value="1"/>
</dbReference>
<dbReference type="Gramene" id="QL10p017748:mrna">
    <property type="protein sequence ID" value="QL10p017748:mrna"/>
    <property type="gene ID" value="QL10p017748"/>
</dbReference>
<protein>
    <recommendedName>
        <fullName evidence="2">Disease resistance protein RPS4B/Roq1-like leucine-rich repeats domain-containing protein</fullName>
    </recommendedName>
</protein>
<dbReference type="PANTHER" id="PTHR47186:SF61">
    <property type="entry name" value="LEUCINE-RICH REPEAT-CONTAINING PROTEIN 57-RELATED"/>
    <property type="match status" value="1"/>
</dbReference>
<dbReference type="PANTHER" id="PTHR47186">
    <property type="entry name" value="LEUCINE-RICH REPEAT-CONTAINING PROTEIN 57"/>
    <property type="match status" value="1"/>
</dbReference>
<evidence type="ECO:0000259" key="2">
    <source>
        <dbReference type="Pfam" id="PF23286"/>
    </source>
</evidence>
<dbReference type="InterPro" id="IPR032675">
    <property type="entry name" value="LRR_dom_sf"/>
</dbReference>
<reference evidence="3" key="2">
    <citation type="submission" date="2021-01" db="UniProtKB">
        <authorList>
            <consortium name="EnsemblPlants"/>
        </authorList>
    </citation>
    <scope>IDENTIFICATION</scope>
</reference>
<sequence length="303" mass="34908">MLRSLQYFDLRDCLMLEKFPSILPGMESLRTLLLSRTGIKGLPSSIGYLTRLEKLDLSYCQSIMDLPDSIYKLQHLSVLEISHCTKLKIGRSLTYHSFGSLSEYGFLKLEYLNLNNCENLTELDLLMMPDYFPELKYLYLDGTNIRMIPESISRFARLRRLGIKNCMQLRKIPRLPQSIRIVCAMNCKSLNSVTKLLIKPGSRNSRDFTSKIFQGARSDISVDPQSSNRLLHRFVLSSLLFDEFASEAKRSISEDEDIDCKFILPRIDIPKWFNHHSVGHSISFWVGPRFPKFAFCIAFGPEA</sequence>
<dbReference type="EMBL" id="LRBV02000010">
    <property type="status" value="NOT_ANNOTATED_CDS"/>
    <property type="molecule type" value="Genomic_DNA"/>
</dbReference>
<dbReference type="InParanoid" id="A0A7N2MPX2"/>
<organism evidence="3 4">
    <name type="scientific">Quercus lobata</name>
    <name type="common">Valley oak</name>
    <dbReference type="NCBI Taxonomy" id="97700"/>
    <lineage>
        <taxon>Eukaryota</taxon>
        <taxon>Viridiplantae</taxon>
        <taxon>Streptophyta</taxon>
        <taxon>Embryophyta</taxon>
        <taxon>Tracheophyta</taxon>
        <taxon>Spermatophyta</taxon>
        <taxon>Magnoliopsida</taxon>
        <taxon>eudicotyledons</taxon>
        <taxon>Gunneridae</taxon>
        <taxon>Pentapetalae</taxon>
        <taxon>rosids</taxon>
        <taxon>fabids</taxon>
        <taxon>Fagales</taxon>
        <taxon>Fagaceae</taxon>
        <taxon>Quercus</taxon>
    </lineage>
</organism>
<evidence type="ECO:0000256" key="1">
    <source>
        <dbReference type="ARBA" id="ARBA00022821"/>
    </source>
</evidence>
<dbReference type="EnsemblPlants" id="QL10p017748:mrna">
    <property type="protein sequence ID" value="QL10p017748:mrna"/>
    <property type="gene ID" value="QL10p017748"/>
</dbReference>
<name>A0A7N2MPX2_QUELO</name>
<keyword evidence="4" id="KW-1185">Reference proteome</keyword>
<feature type="domain" description="Disease resistance protein RPS4B/Roq1-like leucine-rich repeats" evidence="2">
    <location>
        <begin position="2"/>
        <end position="196"/>
    </location>
</feature>
<proteinExistence type="predicted"/>
<keyword evidence="1" id="KW-0611">Plant defense</keyword>
<dbReference type="Gene3D" id="3.80.10.10">
    <property type="entry name" value="Ribonuclease Inhibitor"/>
    <property type="match status" value="2"/>
</dbReference>
<dbReference type="Pfam" id="PF23286">
    <property type="entry name" value="LRR_13"/>
    <property type="match status" value="1"/>
</dbReference>
<dbReference type="Proteomes" id="UP000594261">
    <property type="component" value="Chromosome 10"/>
</dbReference>
<dbReference type="InterPro" id="IPR058546">
    <property type="entry name" value="RPS4B/Roq1-like_LRR"/>
</dbReference>
<reference evidence="3 4" key="1">
    <citation type="journal article" date="2016" name="G3 (Bethesda)">
        <title>First Draft Assembly and Annotation of the Genome of a California Endemic Oak Quercus lobata Nee (Fagaceae).</title>
        <authorList>
            <person name="Sork V.L."/>
            <person name="Fitz-Gibbon S.T."/>
            <person name="Puiu D."/>
            <person name="Crepeau M."/>
            <person name="Gugger P.F."/>
            <person name="Sherman R."/>
            <person name="Stevens K."/>
            <person name="Langley C.H."/>
            <person name="Pellegrini M."/>
            <person name="Salzberg S.L."/>
        </authorList>
    </citation>
    <scope>NUCLEOTIDE SEQUENCE [LARGE SCALE GENOMIC DNA]</scope>
    <source>
        <strain evidence="3 4">cv. SW786</strain>
    </source>
</reference>
<dbReference type="OMA" id="IRIVCAM"/>
<dbReference type="AlphaFoldDB" id="A0A7N2MPX2"/>
<evidence type="ECO:0000313" key="4">
    <source>
        <dbReference type="Proteomes" id="UP000594261"/>
    </source>
</evidence>
<accession>A0A7N2MPX2</accession>